<sequence length="74" mass="7950">MIAVTDVFTTPPLPDNFQQEGGVRFIPDGSSSVMSQQPFLRWVAARVDLLPVLGGAKRDVGAEPTLARTPSNEP</sequence>
<dbReference type="AlphaFoldDB" id="A0AAW1E652"/>
<evidence type="ECO:0000313" key="2">
    <source>
        <dbReference type="Proteomes" id="UP001488805"/>
    </source>
</evidence>
<reference evidence="1 2" key="1">
    <citation type="journal article" date="2024" name="Genome Biol. Evol.">
        <title>Chromosome-level genome assembly of the viviparous eelpout Zoarces viviparus.</title>
        <authorList>
            <person name="Fuhrmann N."/>
            <person name="Brasseur M.V."/>
            <person name="Bakowski C.E."/>
            <person name="Podsiadlowski L."/>
            <person name="Prost S."/>
            <person name="Krehenwinkel H."/>
            <person name="Mayer C."/>
        </authorList>
    </citation>
    <scope>NUCLEOTIDE SEQUENCE [LARGE SCALE GENOMIC DNA]</scope>
    <source>
        <strain evidence="1">NO-MEL_2022_Ind0_liver</strain>
    </source>
</reference>
<dbReference type="Proteomes" id="UP001488805">
    <property type="component" value="Unassembled WGS sequence"/>
</dbReference>
<protein>
    <submittedName>
        <fullName evidence="1">Uncharacterized protein</fullName>
    </submittedName>
</protein>
<dbReference type="EMBL" id="JBCEZU010000575">
    <property type="protein sequence ID" value="KAK9517179.1"/>
    <property type="molecule type" value="Genomic_DNA"/>
</dbReference>
<keyword evidence="2" id="KW-1185">Reference proteome</keyword>
<accession>A0AAW1E652</accession>
<name>A0AAW1E652_ZOAVI</name>
<proteinExistence type="predicted"/>
<evidence type="ECO:0000313" key="1">
    <source>
        <dbReference type="EMBL" id="KAK9517179.1"/>
    </source>
</evidence>
<organism evidence="1 2">
    <name type="scientific">Zoarces viviparus</name>
    <name type="common">Viviparous eelpout</name>
    <name type="synonym">Blennius viviparus</name>
    <dbReference type="NCBI Taxonomy" id="48416"/>
    <lineage>
        <taxon>Eukaryota</taxon>
        <taxon>Metazoa</taxon>
        <taxon>Chordata</taxon>
        <taxon>Craniata</taxon>
        <taxon>Vertebrata</taxon>
        <taxon>Euteleostomi</taxon>
        <taxon>Actinopterygii</taxon>
        <taxon>Neopterygii</taxon>
        <taxon>Teleostei</taxon>
        <taxon>Neoteleostei</taxon>
        <taxon>Acanthomorphata</taxon>
        <taxon>Eupercaria</taxon>
        <taxon>Perciformes</taxon>
        <taxon>Cottioidei</taxon>
        <taxon>Zoarcales</taxon>
        <taxon>Zoarcidae</taxon>
        <taxon>Zoarcinae</taxon>
        <taxon>Zoarces</taxon>
    </lineage>
</organism>
<comment type="caution">
    <text evidence="1">The sequence shown here is derived from an EMBL/GenBank/DDBJ whole genome shotgun (WGS) entry which is preliminary data.</text>
</comment>
<gene>
    <name evidence="1" type="ORF">VZT92_025066</name>
</gene>